<proteinExistence type="predicted"/>
<feature type="transmembrane region" description="Helical" evidence="1">
    <location>
        <begin position="20"/>
        <end position="43"/>
    </location>
</feature>
<keyword evidence="1" id="KW-0472">Membrane</keyword>
<gene>
    <name evidence="2" type="ORF">H6H03_02955</name>
</gene>
<sequence length="79" mass="8993">MKTERTNNHNPLLILTGKGLKYLVLALAGFAIAFIVFHVFGAFSLAQSLLSVEVWIWFVRVAVLLFCLFAIAMMFESWR</sequence>
<evidence type="ECO:0000256" key="1">
    <source>
        <dbReference type="SAM" id="Phobius"/>
    </source>
</evidence>
<organism evidence="2 3">
    <name type="scientific">Nostoc paludosum FACHB-159</name>
    <dbReference type="NCBI Taxonomy" id="2692908"/>
    <lineage>
        <taxon>Bacteria</taxon>
        <taxon>Bacillati</taxon>
        <taxon>Cyanobacteriota</taxon>
        <taxon>Cyanophyceae</taxon>
        <taxon>Nostocales</taxon>
        <taxon>Nostocaceae</taxon>
        <taxon>Nostoc</taxon>
    </lineage>
</organism>
<keyword evidence="3" id="KW-1185">Reference proteome</keyword>
<accession>A0ABR8K064</accession>
<comment type="caution">
    <text evidence="2">The sequence shown here is derived from an EMBL/GenBank/DDBJ whole genome shotgun (WGS) entry which is preliminary data.</text>
</comment>
<dbReference type="Proteomes" id="UP000637383">
    <property type="component" value="Unassembled WGS sequence"/>
</dbReference>
<protein>
    <submittedName>
        <fullName evidence="2">Uncharacterized protein</fullName>
    </submittedName>
</protein>
<evidence type="ECO:0000313" key="2">
    <source>
        <dbReference type="EMBL" id="MBD2732872.1"/>
    </source>
</evidence>
<reference evidence="2 3" key="1">
    <citation type="journal article" date="2020" name="ISME J.">
        <title>Comparative genomics reveals insights into cyanobacterial evolution and habitat adaptation.</title>
        <authorList>
            <person name="Chen M.Y."/>
            <person name="Teng W.K."/>
            <person name="Zhao L."/>
            <person name="Hu C.X."/>
            <person name="Zhou Y.K."/>
            <person name="Han B.P."/>
            <person name="Song L.R."/>
            <person name="Shu W.S."/>
        </authorList>
    </citation>
    <scope>NUCLEOTIDE SEQUENCE [LARGE SCALE GENOMIC DNA]</scope>
    <source>
        <strain evidence="2 3">FACHB-159</strain>
    </source>
</reference>
<name>A0ABR8K064_9NOSO</name>
<evidence type="ECO:0000313" key="3">
    <source>
        <dbReference type="Proteomes" id="UP000637383"/>
    </source>
</evidence>
<keyword evidence="1" id="KW-1133">Transmembrane helix</keyword>
<dbReference type="EMBL" id="JACJTU010000002">
    <property type="protein sequence ID" value="MBD2732872.1"/>
    <property type="molecule type" value="Genomic_DNA"/>
</dbReference>
<feature type="transmembrane region" description="Helical" evidence="1">
    <location>
        <begin position="55"/>
        <end position="75"/>
    </location>
</feature>
<keyword evidence="1" id="KW-0812">Transmembrane</keyword>